<accession>X6NTQ1</accession>
<evidence type="ECO:0000313" key="3">
    <source>
        <dbReference type="EMBL" id="ETO29351.1"/>
    </source>
</evidence>
<feature type="compositionally biased region" description="Acidic residues" evidence="1">
    <location>
        <begin position="110"/>
        <end position="135"/>
    </location>
</feature>
<dbReference type="EMBL" id="ASPP01006102">
    <property type="protein sequence ID" value="ETO29351.1"/>
    <property type="molecule type" value="Genomic_DNA"/>
</dbReference>
<dbReference type="InterPro" id="IPR013761">
    <property type="entry name" value="SAM/pointed_sf"/>
</dbReference>
<dbReference type="Gene3D" id="1.10.150.50">
    <property type="entry name" value="Transcription Factor, Ets-1"/>
    <property type="match status" value="1"/>
</dbReference>
<dbReference type="SUPFAM" id="SSF47769">
    <property type="entry name" value="SAM/Pointed domain"/>
    <property type="match status" value="1"/>
</dbReference>
<comment type="caution">
    <text evidence="3">The sequence shown here is derived from an EMBL/GenBank/DDBJ whole genome shotgun (WGS) entry which is preliminary data.</text>
</comment>
<evidence type="ECO:0000313" key="4">
    <source>
        <dbReference type="Proteomes" id="UP000023152"/>
    </source>
</evidence>
<dbReference type="PROSITE" id="PS50105">
    <property type="entry name" value="SAM_DOMAIN"/>
    <property type="match status" value="1"/>
</dbReference>
<dbReference type="Pfam" id="PF07647">
    <property type="entry name" value="SAM_2"/>
    <property type="match status" value="1"/>
</dbReference>
<dbReference type="SUPFAM" id="SSF64268">
    <property type="entry name" value="PX domain"/>
    <property type="match status" value="1"/>
</dbReference>
<dbReference type="GO" id="GO:0035091">
    <property type="term" value="F:phosphatidylinositol binding"/>
    <property type="evidence" value="ECO:0007669"/>
    <property type="project" value="InterPro"/>
</dbReference>
<dbReference type="InterPro" id="IPR036871">
    <property type="entry name" value="PX_dom_sf"/>
</dbReference>
<dbReference type="Proteomes" id="UP000023152">
    <property type="component" value="Unassembled WGS sequence"/>
</dbReference>
<keyword evidence="4" id="KW-1185">Reference proteome</keyword>
<evidence type="ECO:0000259" key="2">
    <source>
        <dbReference type="PROSITE" id="PS50105"/>
    </source>
</evidence>
<name>X6NTQ1_RETFI</name>
<dbReference type="AlphaFoldDB" id="X6NTQ1"/>
<feature type="region of interest" description="Disordered" evidence="1">
    <location>
        <begin position="103"/>
        <end position="160"/>
    </location>
</feature>
<dbReference type="InterPro" id="IPR001660">
    <property type="entry name" value="SAM"/>
</dbReference>
<gene>
    <name evidence="3" type="ORF">RFI_07772</name>
</gene>
<dbReference type="OrthoDB" id="120967at2759"/>
<evidence type="ECO:0000256" key="1">
    <source>
        <dbReference type="SAM" id="MobiDB-lite"/>
    </source>
</evidence>
<sequence>MLKQKKKKKKKRSVPLKEWTVEDVLTWLSNYGVSLGTPKRFDKYRQLFTENKINGSVLSGLDRIDLANIGVEDDDAHDLFIGIRELKNIIQVPINVGSLTNQNKVIDKEDKEEDEEDGQGQDEEEEEEEEEEDGDNAGGGDGGDADENAGGGGGDGGAEEVKQDENWEAPFLPFMYEAPAVKLSSKTIVKVESARVVQPFNKRAFALYELWVTEGDNEWILSKRYNEFHKLHDQ</sequence>
<dbReference type="Gene3D" id="3.30.1520.10">
    <property type="entry name" value="Phox-like domain"/>
    <property type="match status" value="1"/>
</dbReference>
<reference evidence="3 4" key="1">
    <citation type="journal article" date="2013" name="Curr. Biol.">
        <title>The Genome of the Foraminiferan Reticulomyxa filosa.</title>
        <authorList>
            <person name="Glockner G."/>
            <person name="Hulsmann N."/>
            <person name="Schleicher M."/>
            <person name="Noegel A.A."/>
            <person name="Eichinger L."/>
            <person name="Gallinger C."/>
            <person name="Pawlowski J."/>
            <person name="Sierra R."/>
            <person name="Euteneuer U."/>
            <person name="Pillet L."/>
            <person name="Moustafa A."/>
            <person name="Platzer M."/>
            <person name="Groth M."/>
            <person name="Szafranski K."/>
            <person name="Schliwa M."/>
        </authorList>
    </citation>
    <scope>NUCLEOTIDE SEQUENCE [LARGE SCALE GENOMIC DNA]</scope>
</reference>
<feature type="non-terminal residue" evidence="3">
    <location>
        <position position="234"/>
    </location>
</feature>
<feature type="domain" description="SAM" evidence="2">
    <location>
        <begin position="19"/>
        <end position="71"/>
    </location>
</feature>
<organism evidence="3 4">
    <name type="scientific">Reticulomyxa filosa</name>
    <dbReference type="NCBI Taxonomy" id="46433"/>
    <lineage>
        <taxon>Eukaryota</taxon>
        <taxon>Sar</taxon>
        <taxon>Rhizaria</taxon>
        <taxon>Retaria</taxon>
        <taxon>Foraminifera</taxon>
        <taxon>Monothalamids</taxon>
        <taxon>Reticulomyxidae</taxon>
        <taxon>Reticulomyxa</taxon>
    </lineage>
</organism>
<proteinExistence type="predicted"/>
<protein>
    <recommendedName>
        <fullName evidence="2">SAM domain-containing protein</fullName>
    </recommendedName>
</protein>